<accession>A0A452DZR0</accession>
<dbReference type="GeneTree" id="ENSGT00390000006548"/>
<evidence type="ECO:0000313" key="4">
    <source>
        <dbReference type="Ensembl" id="ENSCHIP00000005141.1"/>
    </source>
</evidence>
<dbReference type="PANTHER" id="PTHR10732:SF14">
    <property type="entry name" value="SMALL RIBOSOMAL SUBUNIT PROTEIN ES17"/>
    <property type="match status" value="1"/>
</dbReference>
<name>A0A452DZR0_CAPHI</name>
<reference evidence="4" key="3">
    <citation type="submission" date="2025-09" db="UniProtKB">
        <authorList>
            <consortium name="Ensembl"/>
        </authorList>
    </citation>
    <scope>IDENTIFICATION</scope>
</reference>
<reference evidence="4 5" key="1">
    <citation type="submission" date="2016-04" db="EMBL/GenBank/DDBJ databases">
        <title>Polished mammalian reference genomes with single-molecule sequencing and chromosome conformation capture applied to the Capra hircus genome.</title>
        <authorList>
            <person name="Bickhart D.M."/>
            <person name="Koren S."/>
            <person name="Rosen B."/>
            <person name="Hastie A."/>
            <person name="Liachko I."/>
            <person name="Sullivan S.T."/>
            <person name="Burton J."/>
            <person name="Sayre B.L."/>
            <person name="Huson H.J."/>
            <person name="Lee J."/>
            <person name="Lam E."/>
            <person name="Kelley C.M."/>
            <person name="Hutchison J.L."/>
            <person name="Zhou Y."/>
            <person name="Sun J."/>
            <person name="Crisa A."/>
            <person name="Schwartz J.C."/>
            <person name="Hammond J.A."/>
            <person name="Schroeder S.G."/>
            <person name="Liu G.E."/>
            <person name="Dunham M."/>
            <person name="Shendure J."/>
            <person name="Sonstegard T.S."/>
            <person name="Phillippy A.M."/>
            <person name="Van Tassell C.P."/>
            <person name="Smith T.P."/>
        </authorList>
    </citation>
    <scope>NUCLEOTIDE SEQUENCE [LARGE SCALE GENOMIC DNA]</scope>
</reference>
<dbReference type="EMBL" id="LWLT01000020">
    <property type="status" value="NOT_ANNOTATED_CDS"/>
    <property type="molecule type" value="Genomic_DNA"/>
</dbReference>
<evidence type="ECO:0000313" key="5">
    <source>
        <dbReference type="Proteomes" id="UP000291000"/>
    </source>
</evidence>
<evidence type="ECO:0000256" key="1">
    <source>
        <dbReference type="ARBA" id="ARBA00010444"/>
    </source>
</evidence>
<protein>
    <submittedName>
        <fullName evidence="4">Uncharacterized protein</fullName>
    </submittedName>
</protein>
<comment type="similarity">
    <text evidence="1">Belongs to the eukaryotic ribosomal protein eS17 family.</text>
</comment>
<dbReference type="PANTHER" id="PTHR10732">
    <property type="entry name" value="40S RIBOSOMAL PROTEIN S17"/>
    <property type="match status" value="1"/>
</dbReference>
<dbReference type="GO" id="GO:0003735">
    <property type="term" value="F:structural constituent of ribosome"/>
    <property type="evidence" value="ECO:0007669"/>
    <property type="project" value="InterPro"/>
</dbReference>
<dbReference type="InterPro" id="IPR036401">
    <property type="entry name" value="Ribosomal_eS17_sf"/>
</dbReference>
<dbReference type="Bgee" id="ENSCHIG00000009240">
    <property type="expression patterns" value="Expressed in liver"/>
</dbReference>
<dbReference type="GO" id="GO:0006412">
    <property type="term" value="P:translation"/>
    <property type="evidence" value="ECO:0007669"/>
    <property type="project" value="InterPro"/>
</dbReference>
<dbReference type="Pfam" id="PF00833">
    <property type="entry name" value="Ribosomal_S17e"/>
    <property type="match status" value="1"/>
</dbReference>
<organism evidence="4 5">
    <name type="scientific">Capra hircus</name>
    <name type="common">Goat</name>
    <dbReference type="NCBI Taxonomy" id="9925"/>
    <lineage>
        <taxon>Eukaryota</taxon>
        <taxon>Metazoa</taxon>
        <taxon>Chordata</taxon>
        <taxon>Craniata</taxon>
        <taxon>Vertebrata</taxon>
        <taxon>Euteleostomi</taxon>
        <taxon>Mammalia</taxon>
        <taxon>Eutheria</taxon>
        <taxon>Laurasiatheria</taxon>
        <taxon>Artiodactyla</taxon>
        <taxon>Ruminantia</taxon>
        <taxon>Pecora</taxon>
        <taxon>Bovidae</taxon>
        <taxon>Caprinae</taxon>
        <taxon>Capra</taxon>
    </lineage>
</organism>
<dbReference type="Proteomes" id="UP000291000">
    <property type="component" value="Chromosome 18"/>
</dbReference>
<dbReference type="SUPFAM" id="SSF116820">
    <property type="entry name" value="Rps17e-like"/>
    <property type="match status" value="1"/>
</dbReference>
<keyword evidence="2" id="KW-0689">Ribosomal protein</keyword>
<dbReference type="GO" id="GO:0005840">
    <property type="term" value="C:ribosome"/>
    <property type="evidence" value="ECO:0007669"/>
    <property type="project" value="UniProtKB-KW"/>
</dbReference>
<dbReference type="STRING" id="9925.ENSCHIP00000005141"/>
<dbReference type="Ensembl" id="ENSCHIT00000012740.1">
    <property type="protein sequence ID" value="ENSCHIP00000005141.1"/>
    <property type="gene ID" value="ENSCHIG00000009240.1"/>
</dbReference>
<keyword evidence="3" id="KW-0687">Ribonucleoprotein</keyword>
<proteinExistence type="inferred from homology"/>
<evidence type="ECO:0000256" key="3">
    <source>
        <dbReference type="ARBA" id="ARBA00023274"/>
    </source>
</evidence>
<evidence type="ECO:0000256" key="2">
    <source>
        <dbReference type="ARBA" id="ARBA00022980"/>
    </source>
</evidence>
<dbReference type="Gene3D" id="1.10.60.20">
    <property type="entry name" value="Ribosomal protein S17e-like"/>
    <property type="match status" value="1"/>
</dbReference>
<keyword evidence="5" id="KW-1185">Reference proteome</keyword>
<dbReference type="InterPro" id="IPR001210">
    <property type="entry name" value="Ribosomal_eS17"/>
</dbReference>
<reference evidence="4" key="2">
    <citation type="submission" date="2025-08" db="UniProtKB">
        <authorList>
            <consortium name="Ensembl"/>
        </authorList>
    </citation>
    <scope>IDENTIFICATION</scope>
</reference>
<dbReference type="AlphaFoldDB" id="A0A452DZR0"/>
<dbReference type="GO" id="GO:1990904">
    <property type="term" value="C:ribonucleoprotein complex"/>
    <property type="evidence" value="ECO:0007669"/>
    <property type="project" value="UniProtKB-KW"/>
</dbReference>
<sequence>VGRDLTKTMKKVAPGHHQEVYTSLGSNFHTNKRVGKEIALILTKGCVAHLMKWIQRGPVRGVSIQPQEKEITEVDPDAKKTLKLLEFGSLSKLQVTQQPTVGMNLESPTWVQIPSLCTLGFVMSSK</sequence>